<organism evidence="3">
    <name type="scientific">Alexandrium andersonii</name>
    <dbReference type="NCBI Taxonomy" id="327968"/>
    <lineage>
        <taxon>Eukaryota</taxon>
        <taxon>Sar</taxon>
        <taxon>Alveolata</taxon>
        <taxon>Dinophyceae</taxon>
        <taxon>Gonyaulacales</taxon>
        <taxon>Pyrocystaceae</taxon>
        <taxon>Alexandrium</taxon>
    </lineage>
</organism>
<keyword evidence="2" id="KW-1133">Transmembrane helix</keyword>
<feature type="transmembrane region" description="Helical" evidence="2">
    <location>
        <begin position="254"/>
        <end position="273"/>
    </location>
</feature>
<sequence length="398" mass="44362">MAQVASSRFKPTPSCAGEKREQALIASRRAMRALEFDDKYQKDSAEDSESISSGAEEDSETEYAALVKAAHDAQQGGMETLELPFDASTYAGLALAALLTMDVRYRIARGARASAVQMVYMLILHTVTITAQFLLIYWVFVSGLLYSLDPYVEAARYEAAVKETLDHAPPMSLTGNKTDVAVAALARCQKDTTHGGSHMIVLGIWGTRMVMELAEASWRLYCFWNLQHPAKPGRLIDWSKDTPSVRYVTRKIKVMFITFISAPQFLICLLLAWTGAKVLVSALSMSGLVLKALTLQYVIGLDELVYGAFVSVRFKQVAGSMKYSLQTPHASPNWKTWGSNSIKLTFLVGYLLFAAYMFRSLHGLRHECRRYLTQFPNESRAHTAHWLFGGDIPSWVIT</sequence>
<name>A0A7S2HET5_9DINO</name>
<feature type="transmembrane region" description="Helical" evidence="2">
    <location>
        <begin position="342"/>
        <end position="361"/>
    </location>
</feature>
<proteinExistence type="predicted"/>
<dbReference type="EMBL" id="HBGQ01072086">
    <property type="protein sequence ID" value="CAD9488501.1"/>
    <property type="molecule type" value="Transcribed_RNA"/>
</dbReference>
<feature type="region of interest" description="Disordered" evidence="1">
    <location>
        <begin position="37"/>
        <end position="56"/>
    </location>
</feature>
<accession>A0A7S2HET5</accession>
<protein>
    <submittedName>
        <fullName evidence="3">Uncharacterized protein</fullName>
    </submittedName>
</protein>
<feature type="transmembrane region" description="Helical" evidence="2">
    <location>
        <begin position="278"/>
        <end position="299"/>
    </location>
</feature>
<feature type="transmembrane region" description="Helical" evidence="2">
    <location>
        <begin position="119"/>
        <end position="140"/>
    </location>
</feature>
<gene>
    <name evidence="3" type="ORF">AAND1436_LOCUS34620</name>
</gene>
<evidence type="ECO:0000313" key="3">
    <source>
        <dbReference type="EMBL" id="CAD9488501.1"/>
    </source>
</evidence>
<feature type="region of interest" description="Disordered" evidence="1">
    <location>
        <begin position="1"/>
        <end position="21"/>
    </location>
</feature>
<dbReference type="AlphaFoldDB" id="A0A7S2HET5"/>
<evidence type="ECO:0000256" key="2">
    <source>
        <dbReference type="SAM" id="Phobius"/>
    </source>
</evidence>
<evidence type="ECO:0000256" key="1">
    <source>
        <dbReference type="SAM" id="MobiDB-lite"/>
    </source>
</evidence>
<keyword evidence="2" id="KW-0812">Transmembrane</keyword>
<reference evidence="3" key="1">
    <citation type="submission" date="2021-01" db="EMBL/GenBank/DDBJ databases">
        <authorList>
            <person name="Corre E."/>
            <person name="Pelletier E."/>
            <person name="Niang G."/>
            <person name="Scheremetjew M."/>
            <person name="Finn R."/>
            <person name="Kale V."/>
            <person name="Holt S."/>
            <person name="Cochrane G."/>
            <person name="Meng A."/>
            <person name="Brown T."/>
            <person name="Cohen L."/>
        </authorList>
    </citation>
    <scope>NUCLEOTIDE SEQUENCE</scope>
    <source>
        <strain evidence="3">CCMP2222</strain>
    </source>
</reference>
<keyword evidence="2" id="KW-0472">Membrane</keyword>